<evidence type="ECO:0000259" key="4">
    <source>
        <dbReference type="Pfam" id="PF01055"/>
    </source>
</evidence>
<evidence type="ECO:0000256" key="1">
    <source>
        <dbReference type="ARBA" id="ARBA00007806"/>
    </source>
</evidence>
<feature type="signal peptide" evidence="3">
    <location>
        <begin position="1"/>
        <end position="17"/>
    </location>
</feature>
<dbReference type="OMA" id="ESLHCEW"/>
<dbReference type="InterPro" id="IPR000322">
    <property type="entry name" value="Glyco_hydro_31_TIM"/>
</dbReference>
<evidence type="ECO:0000313" key="8">
    <source>
        <dbReference type="Proteomes" id="UP000001357"/>
    </source>
</evidence>
<feature type="domain" description="Glycosyl hydrolase family 31 C-terminal" evidence="6">
    <location>
        <begin position="532"/>
        <end position="629"/>
    </location>
</feature>
<comment type="similarity">
    <text evidence="1 2">Belongs to the glycosyl hydrolase 31 family.</text>
</comment>
<dbReference type="InParanoid" id="A9UR44"/>
<dbReference type="PANTHER" id="PTHR43863:SF2">
    <property type="entry name" value="MALTASE-GLUCOAMYLASE"/>
    <property type="match status" value="1"/>
</dbReference>
<dbReference type="GO" id="GO:0006491">
    <property type="term" value="P:N-glycan processing"/>
    <property type="evidence" value="ECO:0000318"/>
    <property type="project" value="GO_Central"/>
</dbReference>
<dbReference type="AlphaFoldDB" id="A9UR44"/>
<dbReference type="EMBL" id="CH991544">
    <property type="protein sequence ID" value="EDQ92185.1"/>
    <property type="molecule type" value="Genomic_DNA"/>
</dbReference>
<feature type="chain" id="PRO_5002742329" description="DUF5110 domain-containing protein" evidence="3">
    <location>
        <begin position="18"/>
        <end position="1013"/>
    </location>
</feature>
<dbReference type="GO" id="GO:0005975">
    <property type="term" value="P:carbohydrate metabolic process"/>
    <property type="evidence" value="ECO:0007669"/>
    <property type="project" value="InterPro"/>
</dbReference>
<dbReference type="GeneID" id="5888631"/>
<keyword evidence="3" id="KW-0732">Signal</keyword>
<dbReference type="InterPro" id="IPR013780">
    <property type="entry name" value="Glyco_hydro_b"/>
</dbReference>
<sequence>MHRAVVALLAILALVAANSHHKFQANFNGPSSYELHNYNPVADKRAVVVSGQARFTVLTPRLIRMEYSNDAKFEDRPTLAIVQRNLSVPAFTTSTANGVLTITTAEVILSYTVGQNFSASTLSVKPASNSSSAFKGWYYGAPNHGNLLGTIKSLDLLGVTSLNCTENANINVHDESLHCEWAVVSRDGWAALEDDTNWCLTTGAEWWDSVNHNDIDTYLFAHGHDYRGALADFTEVGGRIPMTPRYASGVWYTRWFDYNNLDVKKVVNEYRWHAMPLDVYVTDMNFHSKYHWGGYTFDKHLYPFPNDTFGWMHDQGLHLAANLHDDDGVHNTEDSFVNMCKAMGLNVDNTTEIDFSVLDKEYFYNLEDIVLKQFNMDTFDFWWPDWQQGGTQGGAAGGKQNPTIWIDKMRVTDPKRQNTDLRGFLLARWGGMGNHRYQVGFSYGFWSHDTEGPSDDYEMFVRWVQWSSFSAILRSHERGMSGGACANAGTCSVVRPWNAPIKYAEINRDTLQTRSRLIPYIYTAVRQAYDSGVSIIRPMYYDFPEEELAYASDQYGNFSQYMFGDDMLVAPVVAPAGDDQMTEKTIFLPKGTWLEVPTGKLIALSESIQYTKKYDLSEVPVFVRAGAVIPLRPFDTTDTIGVAQRQYTALDFEIYPGTSSGSTMLYEDDGKTTNYLNNQYVWTNVSYVRPDATSIIITVTSKGSYPEFPATYQAANTYSYDGVKMAAVVSVSGVSTSSTFSIKLSFDAVDDKLMSGVRGVFSHAQLGKRCLDEDRSTPGNNDPNGGHLMSLASTADALEYLAVANIKQFHAAINDVALRLKESQDEIAGSVEPDPSPLPDNAAYSLFDRSMSDSVLCTSLQCQGSNTYYTRLRIEGYLPENGIPGTIPLYLYWNQREDSKKDNLVTTNSTPPAGYTTSGYDNGQVFSAQLDGTIPLQLWYNAHTNDHATVASDAGIAWVKGNNYALVDGAMGYIYKDNQNPDAGSGLLRAHLANPVTLDPTRQAYVQSLLTSI</sequence>
<feature type="domain" description="Glycoside hydrolase family 31 TIM barrel" evidence="4">
    <location>
        <begin position="241"/>
        <end position="441"/>
    </location>
</feature>
<evidence type="ECO:0000259" key="6">
    <source>
        <dbReference type="Pfam" id="PF21365"/>
    </source>
</evidence>
<dbReference type="Gene3D" id="2.60.40.1180">
    <property type="entry name" value="Golgi alpha-mannosidase II"/>
    <property type="match status" value="2"/>
</dbReference>
<gene>
    <name evidence="7" type="ORF">MONBRDRAFT_5942</name>
</gene>
<dbReference type="RefSeq" id="XP_001743471.1">
    <property type="nucleotide sequence ID" value="XM_001743419.1"/>
</dbReference>
<dbReference type="Proteomes" id="UP000001357">
    <property type="component" value="Unassembled WGS sequence"/>
</dbReference>
<organism evidence="7 8">
    <name type="scientific">Monosiga brevicollis</name>
    <name type="common">Choanoflagellate</name>
    <dbReference type="NCBI Taxonomy" id="81824"/>
    <lineage>
        <taxon>Eukaryota</taxon>
        <taxon>Choanoflagellata</taxon>
        <taxon>Craspedida</taxon>
        <taxon>Salpingoecidae</taxon>
        <taxon>Monosiga</taxon>
    </lineage>
</organism>
<dbReference type="STRING" id="81824.A9UR44"/>
<dbReference type="InterPro" id="IPR048395">
    <property type="entry name" value="Glyco_hydro_31_C"/>
</dbReference>
<evidence type="ECO:0000259" key="5">
    <source>
        <dbReference type="Pfam" id="PF17137"/>
    </source>
</evidence>
<dbReference type="PANTHER" id="PTHR43863">
    <property type="entry name" value="HYDROLASE, PUTATIVE (AFU_ORTHOLOGUE AFUA_1G03140)-RELATED"/>
    <property type="match status" value="1"/>
</dbReference>
<dbReference type="Gene3D" id="3.20.20.80">
    <property type="entry name" value="Glycosidases"/>
    <property type="match status" value="2"/>
</dbReference>
<dbReference type="InterPro" id="IPR051816">
    <property type="entry name" value="Glycosyl_Hydrolase_31"/>
</dbReference>
<keyword evidence="2" id="KW-0378">Hydrolase</keyword>
<feature type="domain" description="Glycoside hydrolase family 31 TIM barrel" evidence="4">
    <location>
        <begin position="443"/>
        <end position="524"/>
    </location>
</feature>
<dbReference type="eggNOG" id="KOG1066">
    <property type="taxonomic scope" value="Eukaryota"/>
</dbReference>
<dbReference type="Pfam" id="PF01055">
    <property type="entry name" value="Glyco_hydro_31_2nd"/>
    <property type="match status" value="2"/>
</dbReference>
<proteinExistence type="inferred from homology"/>
<dbReference type="InterPro" id="IPR017853">
    <property type="entry name" value="GH"/>
</dbReference>
<dbReference type="InterPro" id="IPR033403">
    <property type="entry name" value="DUF5110"/>
</dbReference>
<protein>
    <recommendedName>
        <fullName evidence="9">DUF5110 domain-containing protein</fullName>
    </recommendedName>
</protein>
<dbReference type="Pfam" id="PF21365">
    <property type="entry name" value="Glyco_hydro_31_3rd"/>
    <property type="match status" value="1"/>
</dbReference>
<reference evidence="7 8" key="1">
    <citation type="journal article" date="2008" name="Nature">
        <title>The genome of the choanoflagellate Monosiga brevicollis and the origin of metazoans.</title>
        <authorList>
            <consortium name="JGI Sequencing"/>
            <person name="King N."/>
            <person name="Westbrook M.J."/>
            <person name="Young S.L."/>
            <person name="Kuo A."/>
            <person name="Abedin M."/>
            <person name="Chapman J."/>
            <person name="Fairclough S."/>
            <person name="Hellsten U."/>
            <person name="Isogai Y."/>
            <person name="Letunic I."/>
            <person name="Marr M."/>
            <person name="Pincus D."/>
            <person name="Putnam N."/>
            <person name="Rokas A."/>
            <person name="Wright K.J."/>
            <person name="Zuzow R."/>
            <person name="Dirks W."/>
            <person name="Good M."/>
            <person name="Goodstein D."/>
            <person name="Lemons D."/>
            <person name="Li W."/>
            <person name="Lyons J.B."/>
            <person name="Morris A."/>
            <person name="Nichols S."/>
            <person name="Richter D.J."/>
            <person name="Salamov A."/>
            <person name="Bork P."/>
            <person name="Lim W.A."/>
            <person name="Manning G."/>
            <person name="Miller W.T."/>
            <person name="McGinnis W."/>
            <person name="Shapiro H."/>
            <person name="Tjian R."/>
            <person name="Grigoriev I.V."/>
            <person name="Rokhsar D."/>
        </authorList>
    </citation>
    <scope>NUCLEOTIDE SEQUENCE [LARGE SCALE GENOMIC DNA]</scope>
    <source>
        <strain evidence="8">MX1 / ATCC 50154</strain>
    </source>
</reference>
<keyword evidence="8" id="KW-1185">Reference proteome</keyword>
<dbReference type="KEGG" id="mbr:MONBRDRAFT_5942"/>
<keyword evidence="2" id="KW-0326">Glycosidase</keyword>
<evidence type="ECO:0000256" key="3">
    <source>
        <dbReference type="SAM" id="SignalP"/>
    </source>
</evidence>
<dbReference type="Pfam" id="PF17137">
    <property type="entry name" value="DUF5110"/>
    <property type="match status" value="1"/>
</dbReference>
<dbReference type="GO" id="GO:0090599">
    <property type="term" value="F:alpha-glucosidase activity"/>
    <property type="evidence" value="ECO:0000318"/>
    <property type="project" value="GO_Central"/>
</dbReference>
<accession>A9UR44</accession>
<evidence type="ECO:0000256" key="2">
    <source>
        <dbReference type="RuleBase" id="RU361185"/>
    </source>
</evidence>
<evidence type="ECO:0000313" key="7">
    <source>
        <dbReference type="EMBL" id="EDQ92185.1"/>
    </source>
</evidence>
<evidence type="ECO:0008006" key="9">
    <source>
        <dbReference type="Google" id="ProtNLM"/>
    </source>
</evidence>
<dbReference type="SUPFAM" id="SSF51011">
    <property type="entry name" value="Glycosyl hydrolase domain"/>
    <property type="match status" value="1"/>
</dbReference>
<name>A9UR44_MONBE</name>
<feature type="domain" description="DUF5110" evidence="5">
    <location>
        <begin position="650"/>
        <end position="710"/>
    </location>
</feature>
<dbReference type="SUPFAM" id="SSF51445">
    <property type="entry name" value="(Trans)glycosidases"/>
    <property type="match status" value="1"/>
</dbReference>